<dbReference type="OrthoDB" id="3010308at2"/>
<protein>
    <recommendedName>
        <fullName evidence="1">Restriction endonuclease AspBHI N-terminal domain-containing protein</fullName>
    </recommendedName>
</protein>
<accession>A0A4Q5HK36</accession>
<dbReference type="EMBL" id="RCXO01000002">
    <property type="protein sequence ID" value="RYT82527.1"/>
    <property type="molecule type" value="Genomic_DNA"/>
</dbReference>
<name>A0A4Q5HK36_9BACE</name>
<keyword evidence="3" id="KW-1185">Reference proteome</keyword>
<proteinExistence type="predicted"/>
<evidence type="ECO:0000259" key="1">
    <source>
        <dbReference type="Pfam" id="PF18062"/>
    </source>
</evidence>
<dbReference type="AlphaFoldDB" id="A0A4Q5HK36"/>
<evidence type="ECO:0000313" key="2">
    <source>
        <dbReference type="EMBL" id="RYT82527.1"/>
    </source>
</evidence>
<dbReference type="Gene3D" id="2.30.280.20">
    <property type="match status" value="1"/>
</dbReference>
<dbReference type="Pfam" id="PF18062">
    <property type="entry name" value="RE_AspBHI_N"/>
    <property type="match status" value="1"/>
</dbReference>
<dbReference type="Proteomes" id="UP000291191">
    <property type="component" value="Unassembled WGS sequence"/>
</dbReference>
<dbReference type="InterPro" id="IPR041409">
    <property type="entry name" value="RE_AspBHI_N"/>
</dbReference>
<reference evidence="2 3" key="1">
    <citation type="journal article" date="2019" name="Science, e1252229">
        <title>Invertible promoters mediate bacterial phase variation, antibiotic resistance, and host adaptation in the gut.</title>
        <authorList>
            <person name="Jiang X."/>
            <person name="Hall A.B."/>
            <person name="Arthur T.D."/>
            <person name="Plichta D.R."/>
            <person name="Covington C.T."/>
            <person name="Poyet M."/>
            <person name="Crothers J."/>
            <person name="Moses P.L."/>
            <person name="Tolonen A.C."/>
            <person name="Vlamakis H."/>
            <person name="Alm E.J."/>
            <person name="Xavier R.J."/>
        </authorList>
    </citation>
    <scope>NUCLEOTIDE SEQUENCE [LARGE SCALE GENOMIC DNA]</scope>
    <source>
        <strain evidence="3">bf_0095</strain>
    </source>
</reference>
<sequence>MNIIDFNKLNKSDLAKDCICKGGDANNLSSEPISKIFPVGNQSGIRFAGTSEQPSVVVLYSTFSDIDWPDLINDYLLTYYGDNKEPGREIHETPGNKLFRGIFNNLHLNKRYEVPPIFLFSKGVTGFDRIFKGLLVPGSSNHMETEDLIAIWKTKNNQRFQNYKAIFTLLPVQTITRRWIDDIATGNKLSQNSPEEWREWITK</sequence>
<organism evidence="2 3">
    <name type="scientific">Bacteroides intestinalis</name>
    <dbReference type="NCBI Taxonomy" id="329854"/>
    <lineage>
        <taxon>Bacteria</taxon>
        <taxon>Pseudomonadati</taxon>
        <taxon>Bacteroidota</taxon>
        <taxon>Bacteroidia</taxon>
        <taxon>Bacteroidales</taxon>
        <taxon>Bacteroidaceae</taxon>
        <taxon>Bacteroides</taxon>
    </lineage>
</organism>
<feature type="domain" description="Restriction endonuclease AspBHI N-terminal" evidence="1">
    <location>
        <begin position="26"/>
        <end position="203"/>
    </location>
</feature>
<comment type="caution">
    <text evidence="2">The sequence shown here is derived from an EMBL/GenBank/DDBJ whole genome shotgun (WGS) entry which is preliminary data.</text>
</comment>
<evidence type="ECO:0000313" key="3">
    <source>
        <dbReference type="Proteomes" id="UP000291191"/>
    </source>
</evidence>
<gene>
    <name evidence="2" type="ORF">EAJ06_02630</name>
</gene>
<dbReference type="RefSeq" id="WP_118216027.1">
    <property type="nucleotide sequence ID" value="NZ_QSKS01000001.1"/>
</dbReference>